<evidence type="ECO:0000313" key="4">
    <source>
        <dbReference type="Proteomes" id="UP000232684"/>
    </source>
</evidence>
<proteinExistence type="predicted"/>
<dbReference type="EMBL" id="NYMT01000007">
    <property type="protein sequence ID" value="PKC47241.1"/>
    <property type="molecule type" value="Genomic_DNA"/>
</dbReference>
<reference evidence="3 4" key="1">
    <citation type="submission" date="2017-11" db="EMBL/GenBank/DDBJ databases">
        <title>Plasmodium falciparum NF54 genome assembly.</title>
        <authorList>
            <person name="Bryant J.M."/>
            <person name="Baumgarten S."/>
            <person name="Scheidig-Benatar C."/>
            <person name="Scherf A."/>
        </authorList>
    </citation>
    <scope>NUCLEOTIDE SEQUENCE [LARGE SCALE GENOMIC DNA]</scope>
    <source>
        <strain evidence="3">NF54</strain>
    </source>
</reference>
<evidence type="ECO:0000259" key="1">
    <source>
        <dbReference type="Pfam" id="PF12948"/>
    </source>
</evidence>
<evidence type="ECO:0000313" key="2">
    <source>
        <dbReference type="EMBL" id="KAF4327862.1"/>
    </source>
</evidence>
<evidence type="ECO:0000313" key="3">
    <source>
        <dbReference type="EMBL" id="PKC47241.1"/>
    </source>
</evidence>
<gene>
    <name evidence="3" type="ORF">CK202_2881</name>
    <name evidence="2" type="ORF">CYL21_5683</name>
</gene>
<accession>A0A2I0BWD8</accession>
<dbReference type="Proteomes" id="UP000232684">
    <property type="component" value="Unassembled WGS sequence"/>
</dbReference>
<dbReference type="Pfam" id="PF12948">
    <property type="entry name" value="MSP7_C"/>
    <property type="match status" value="1"/>
</dbReference>
<sequence length="46" mass="5501">LFGTDQSKYDNLNKKMDNFTMNENEYEIVKKLVNMVFPKEIIDTNK</sequence>
<organism evidence="3 4">
    <name type="scientific">Plasmodium falciparum (isolate NF54)</name>
    <dbReference type="NCBI Taxonomy" id="5843"/>
    <lineage>
        <taxon>Eukaryota</taxon>
        <taxon>Sar</taxon>
        <taxon>Alveolata</taxon>
        <taxon>Apicomplexa</taxon>
        <taxon>Aconoidasida</taxon>
        <taxon>Haemosporida</taxon>
        <taxon>Plasmodiidae</taxon>
        <taxon>Plasmodium</taxon>
        <taxon>Plasmodium (Laverania)</taxon>
    </lineage>
</organism>
<name>A0A2I0BWD8_PLAFO</name>
<dbReference type="Proteomes" id="UP000754359">
    <property type="component" value="Unassembled WGS sequence"/>
</dbReference>
<dbReference type="AlphaFoldDB" id="A0A2I0BWD8"/>
<dbReference type="EMBL" id="QFXU01000018">
    <property type="protein sequence ID" value="KAF4327862.1"/>
    <property type="molecule type" value="Genomic_DNA"/>
</dbReference>
<feature type="domain" description="Merozoite surface protein C-terminal" evidence="1">
    <location>
        <begin position="5"/>
        <end position="40"/>
    </location>
</feature>
<reference evidence="2 5" key="2">
    <citation type="submission" date="2018-05" db="EMBL/GenBank/DDBJ databases">
        <title>Genome assembly of Plasmodium falciparum NF54 DiCre.</title>
        <authorList>
            <person name="Baumgarten S."/>
            <person name="Treeck M."/>
            <person name="Scherf A."/>
        </authorList>
    </citation>
    <scope>NUCLEOTIDE SEQUENCE [LARGE SCALE GENOMIC DNA]</scope>
    <source>
        <strain evidence="2">NF54</strain>
    </source>
</reference>
<comment type="caution">
    <text evidence="3">The sequence shown here is derived from an EMBL/GenBank/DDBJ whole genome shotgun (WGS) entry which is preliminary data.</text>
</comment>
<dbReference type="InterPro" id="IPR024781">
    <property type="entry name" value="MSP_C"/>
</dbReference>
<evidence type="ECO:0000313" key="5">
    <source>
        <dbReference type="Proteomes" id="UP000754359"/>
    </source>
</evidence>
<protein>
    <submittedName>
        <fullName evidence="3">MSP7-like protein</fullName>
    </submittedName>
</protein>
<feature type="non-terminal residue" evidence="3">
    <location>
        <position position="1"/>
    </location>
</feature>